<dbReference type="Gene3D" id="2.60.40.10">
    <property type="entry name" value="Immunoglobulins"/>
    <property type="match status" value="3"/>
</dbReference>
<dbReference type="InterPro" id="IPR022409">
    <property type="entry name" value="PKD/Chitinase_dom"/>
</dbReference>
<reference evidence="3 4" key="1">
    <citation type="submission" date="2021-03" db="EMBL/GenBank/DDBJ databases">
        <title>Assistant Professor.</title>
        <authorList>
            <person name="Huq M.A."/>
        </authorList>
    </citation>
    <scope>NUCLEOTIDE SEQUENCE [LARGE SCALE GENOMIC DNA]</scope>
    <source>
        <strain evidence="3 4">MAH-29</strain>
    </source>
</reference>
<evidence type="ECO:0000256" key="1">
    <source>
        <dbReference type="SAM" id="SignalP"/>
    </source>
</evidence>
<keyword evidence="1" id="KW-0732">Signal</keyword>
<feature type="signal peptide" evidence="1">
    <location>
        <begin position="1"/>
        <end position="23"/>
    </location>
</feature>
<dbReference type="InterPro" id="IPR013783">
    <property type="entry name" value="Ig-like_fold"/>
</dbReference>
<accession>A0ABS3YWG1</accession>
<evidence type="ECO:0000313" key="4">
    <source>
        <dbReference type="Proteomes" id="UP000677244"/>
    </source>
</evidence>
<organism evidence="3 4">
    <name type="scientific">Niastella soli</name>
    <dbReference type="NCBI Taxonomy" id="2821487"/>
    <lineage>
        <taxon>Bacteria</taxon>
        <taxon>Pseudomonadati</taxon>
        <taxon>Bacteroidota</taxon>
        <taxon>Chitinophagia</taxon>
        <taxon>Chitinophagales</taxon>
        <taxon>Chitinophagaceae</taxon>
        <taxon>Niastella</taxon>
    </lineage>
</organism>
<feature type="chain" id="PRO_5046031672" description="PKD domain-containing protein" evidence="1">
    <location>
        <begin position="24"/>
        <end position="452"/>
    </location>
</feature>
<proteinExistence type="predicted"/>
<dbReference type="Proteomes" id="UP000677244">
    <property type="component" value="Unassembled WGS sequence"/>
</dbReference>
<dbReference type="InterPro" id="IPR035986">
    <property type="entry name" value="PKD_dom_sf"/>
</dbReference>
<evidence type="ECO:0000313" key="3">
    <source>
        <dbReference type="EMBL" id="MBO9202164.1"/>
    </source>
</evidence>
<evidence type="ECO:0000259" key="2">
    <source>
        <dbReference type="PROSITE" id="PS50093"/>
    </source>
</evidence>
<dbReference type="EMBL" id="JAGHKO010000004">
    <property type="protein sequence ID" value="MBO9202164.1"/>
    <property type="molecule type" value="Genomic_DNA"/>
</dbReference>
<comment type="caution">
    <text evidence="3">The sequence shown here is derived from an EMBL/GenBank/DDBJ whole genome shotgun (WGS) entry which is preliminary data.</text>
</comment>
<dbReference type="InterPro" id="IPR000601">
    <property type="entry name" value="PKD_dom"/>
</dbReference>
<dbReference type="RefSeq" id="WP_209140214.1">
    <property type="nucleotide sequence ID" value="NZ_JAGHKO010000004.1"/>
</dbReference>
<keyword evidence="4" id="KW-1185">Reference proteome</keyword>
<sequence length="452" mass="48620">MKTTGLKYLLYVLLLQVPLAACKKEEAVPLTVDFSYSIMNEDFTAPVKVKVTNNTTGAAHYKWTFAGGDPATSNKKDPGTIVFDSAGDCSITLEAWNDDNRDTVTRQLVADSSVVIAFDAVVQVNDFVPAQVTIINKSSGGVQYKWTFEGGQPASAAQKDPGTIAFNTPGEHLISLVMNNGRKDFTLTKKIVLQPALQPVFTIIPSFDDNDQEAPLMATLHNETISGLHWHWSVTGGGLISNDTAREPTVHFTAGGTYTVTLTADNDKETKSVQHPITVLPNTNLRSFSNVQLGINTAHSTIGCFFSTSLQRSFKASDDLTTTGREIDLVFFGLNAGFTYNRFVSPDSAGEYTFNAIPGAQPVTIINSQDQCNCGAALTPAQFDGLTNDALLAGMAINFTAGGWRSFSNSVTPLIVLFKTSDGRKGAVKIKQFVSNGAGSYMVADIKVQKTP</sequence>
<dbReference type="SUPFAM" id="SSF49299">
    <property type="entry name" value="PKD domain"/>
    <property type="match status" value="2"/>
</dbReference>
<name>A0ABS3YWG1_9BACT</name>
<dbReference type="Pfam" id="PF00801">
    <property type="entry name" value="PKD"/>
    <property type="match status" value="1"/>
</dbReference>
<protein>
    <recommendedName>
        <fullName evidence="2">PKD domain-containing protein</fullName>
    </recommendedName>
</protein>
<dbReference type="SMART" id="SM00089">
    <property type="entry name" value="PKD"/>
    <property type="match status" value="3"/>
</dbReference>
<dbReference type="CDD" id="cd00146">
    <property type="entry name" value="PKD"/>
    <property type="match status" value="2"/>
</dbReference>
<feature type="domain" description="PKD" evidence="2">
    <location>
        <begin position="230"/>
        <end position="279"/>
    </location>
</feature>
<gene>
    <name evidence="3" type="ORF">J7I42_17900</name>
</gene>
<dbReference type="PROSITE" id="PS50093">
    <property type="entry name" value="PKD"/>
    <property type="match status" value="1"/>
</dbReference>